<feature type="compositionally biased region" description="Polar residues" evidence="4">
    <location>
        <begin position="755"/>
        <end position="770"/>
    </location>
</feature>
<feature type="region of interest" description="Disordered" evidence="4">
    <location>
        <begin position="174"/>
        <end position="199"/>
    </location>
</feature>
<evidence type="ECO:0000256" key="4">
    <source>
        <dbReference type="SAM" id="MobiDB-lite"/>
    </source>
</evidence>
<feature type="compositionally biased region" description="Polar residues" evidence="4">
    <location>
        <begin position="516"/>
        <end position="532"/>
    </location>
</feature>
<evidence type="ECO:0000313" key="5">
    <source>
        <dbReference type="Ensembl" id="ENSGAGP00000019969.1"/>
    </source>
</evidence>
<name>A0A452HXM0_9SAUR</name>
<dbReference type="STRING" id="38772.ENSGAGP00000019965"/>
<dbReference type="Pfam" id="PF14580">
    <property type="entry name" value="LRR_9"/>
    <property type="match status" value="1"/>
</dbReference>
<evidence type="ECO:0000256" key="1">
    <source>
        <dbReference type="ARBA" id="ARBA00022614"/>
    </source>
</evidence>
<dbReference type="PANTHER" id="PTHR23311:SF6">
    <property type="entry name" value="LEUCINE-RICH REPEAT-CONTAINING PROTEIN 36"/>
    <property type="match status" value="1"/>
</dbReference>
<dbReference type="Ensembl" id="ENSGAGT00000022745.1">
    <property type="protein sequence ID" value="ENSGAGP00000019965.1"/>
    <property type="gene ID" value="ENSGAGG00000014705.1"/>
</dbReference>
<reference evidence="5" key="2">
    <citation type="submission" date="2025-05" db="UniProtKB">
        <authorList>
            <consortium name="Ensembl"/>
        </authorList>
    </citation>
    <scope>IDENTIFICATION</scope>
</reference>
<dbReference type="InterPro" id="IPR055320">
    <property type="entry name" value="CEP72-like"/>
</dbReference>
<evidence type="ECO:0000256" key="3">
    <source>
        <dbReference type="ARBA" id="ARBA00023054"/>
    </source>
</evidence>
<dbReference type="SUPFAM" id="SSF52058">
    <property type="entry name" value="L domain-like"/>
    <property type="match status" value="1"/>
</dbReference>
<keyword evidence="1" id="KW-0433">Leucine-rich repeat</keyword>
<sequence>MALQLELSEAWIREQAALRGLGPEQVESLSLQGTYEGKIHSLGDAFKNFKSLQSLDLSRNMIVSLEGIEYLYLLQNLNLYYNHISSLLEVSRLQTLPVLSELDLRLNPVTRKESDYRLFAVYTLQALEKLDDRIVRESERKAAILHFGLKRKEESLFSEKESVSCRENTMKNYAVDKGTSSGPSLDIDSSRNETESSQKQLTHKLLLKCEAMDSSLNASSASAVQASSSAKENKQCSNMLGTQLEEVAGKQLLNHSHLEDEYRSLPSPPQMRSSLRSPDKIRAGLTRGGFRVTFSENDSSDSSLEKDIIGKPNTYYLNQDISSTKRLHLSDTNKTNPYKSHRDTSLDSYDHLYLSSTPQNKDFKRLQKDKRSTNFRDSSVSVANEMKTTSQSTSSDLLTQHTEMDNSTRSLLKLSSDLNTNTHLTSDPALLATRFSTLSTSFSDLTSRHQLLSAEALLEHSQPATMRKTFPSAMPRKDSESAANRCMSPSKMGYKQSDRLHSSLAPQHCFKESNKETVPNDLSNDTSFTESQSPKRTEKASHVAVVLQQLLELVDRYWDGAGSLLLNKNFLAPAQDLLLYLMASTPPQKDVHLPGGDSPSVLAGNASRLQRSQVKYAEPFDRANMALQQQQAKGQEESHVSSSQLQEVDYTAASNYCFSGTHSLTYDELLQKNEQLSVQVEYLTLELKQHKKLQETVHLLQESQRSLVSTNNFLLQQLNKEHNPSSVKTTLSSEKFTIRERSPPLERTPPVSAHGCSQYSNAEQLSNSPL</sequence>
<organism evidence="5 6">
    <name type="scientific">Gopherus agassizii</name>
    <name type="common">Agassiz's desert tortoise</name>
    <dbReference type="NCBI Taxonomy" id="38772"/>
    <lineage>
        <taxon>Eukaryota</taxon>
        <taxon>Metazoa</taxon>
        <taxon>Chordata</taxon>
        <taxon>Craniata</taxon>
        <taxon>Vertebrata</taxon>
        <taxon>Euteleostomi</taxon>
        <taxon>Archelosauria</taxon>
        <taxon>Testudinata</taxon>
        <taxon>Testudines</taxon>
        <taxon>Cryptodira</taxon>
        <taxon>Durocryptodira</taxon>
        <taxon>Testudinoidea</taxon>
        <taxon>Testudinidae</taxon>
        <taxon>Gopherus</taxon>
    </lineage>
</organism>
<keyword evidence="6" id="KW-1185">Reference proteome</keyword>
<feature type="region of interest" description="Disordered" evidence="4">
    <location>
        <begin position="739"/>
        <end position="770"/>
    </location>
</feature>
<dbReference type="InterPro" id="IPR032675">
    <property type="entry name" value="LRR_dom_sf"/>
</dbReference>
<accession>A0A452HXM0</accession>
<evidence type="ECO:0000256" key="2">
    <source>
        <dbReference type="ARBA" id="ARBA00022737"/>
    </source>
</evidence>
<dbReference type="PANTHER" id="PTHR23311">
    <property type="entry name" value="HEAT SHOCK REGULATED 2"/>
    <property type="match status" value="1"/>
</dbReference>
<protein>
    <submittedName>
        <fullName evidence="5">Uncharacterized protein</fullName>
    </submittedName>
</protein>
<dbReference type="Gene3D" id="3.80.10.10">
    <property type="entry name" value="Ribonuclease Inhibitor"/>
    <property type="match status" value="1"/>
</dbReference>
<feature type="region of interest" description="Disordered" evidence="4">
    <location>
        <begin position="469"/>
        <end position="539"/>
    </location>
</feature>
<reference evidence="6" key="1">
    <citation type="journal article" date="2017" name="PLoS ONE">
        <title>The Agassiz's desert tortoise genome provides a resource for the conservation of a threatened species.</title>
        <authorList>
            <person name="Tollis M."/>
            <person name="DeNardo D.F."/>
            <person name="Cornelius J.A."/>
            <person name="Dolby G.A."/>
            <person name="Edwards T."/>
            <person name="Henen B.T."/>
            <person name="Karl A.E."/>
            <person name="Murphy R.W."/>
            <person name="Kusumi K."/>
        </authorList>
    </citation>
    <scope>NUCLEOTIDE SEQUENCE [LARGE SCALE GENOMIC DNA]</scope>
</reference>
<dbReference type="InterPro" id="IPR001611">
    <property type="entry name" value="Leu-rich_rpt"/>
</dbReference>
<dbReference type="AlphaFoldDB" id="A0A452HXM0"/>
<keyword evidence="2" id="KW-0677">Repeat</keyword>
<feature type="compositionally biased region" description="Low complexity" evidence="4">
    <location>
        <begin position="388"/>
        <end position="400"/>
    </location>
</feature>
<keyword evidence="3" id="KW-0175">Coiled coil</keyword>
<evidence type="ECO:0000313" key="6">
    <source>
        <dbReference type="Proteomes" id="UP000291020"/>
    </source>
</evidence>
<dbReference type="PROSITE" id="PS51450">
    <property type="entry name" value="LRR"/>
    <property type="match status" value="2"/>
</dbReference>
<proteinExistence type="predicted"/>
<dbReference type="Ensembl" id="ENSGAGT00000022750.1">
    <property type="protein sequence ID" value="ENSGAGP00000019969.1"/>
    <property type="gene ID" value="ENSGAGG00000014705.1"/>
</dbReference>
<dbReference type="Proteomes" id="UP000291020">
    <property type="component" value="Unassembled WGS sequence"/>
</dbReference>
<feature type="region of interest" description="Disordered" evidence="4">
    <location>
        <begin position="369"/>
        <end position="404"/>
    </location>
</feature>